<evidence type="ECO:0000256" key="1">
    <source>
        <dbReference type="SAM" id="Phobius"/>
    </source>
</evidence>
<keyword evidence="1" id="KW-0812">Transmembrane</keyword>
<dbReference type="EMBL" id="BK014836">
    <property type="protein sequence ID" value="DAD77906.1"/>
    <property type="molecule type" value="Genomic_DNA"/>
</dbReference>
<keyword evidence="1" id="KW-1133">Transmembrane helix</keyword>
<feature type="transmembrane region" description="Helical" evidence="1">
    <location>
        <begin position="6"/>
        <end position="23"/>
    </location>
</feature>
<protein>
    <submittedName>
        <fullName evidence="2">Uncharacterized protein</fullName>
    </submittedName>
</protein>
<sequence>MAEVHWLQILHILFVGFWLGYLVKGWVKW</sequence>
<keyword evidence="1" id="KW-0472">Membrane</keyword>
<proteinExistence type="predicted"/>
<accession>A0A8S5M6Q2</accession>
<evidence type="ECO:0000313" key="2">
    <source>
        <dbReference type="EMBL" id="DAD77906.1"/>
    </source>
</evidence>
<name>A0A8S5M6Q2_9CAUD</name>
<organism evidence="2">
    <name type="scientific">Siphoviridae sp. ctHDv29</name>
    <dbReference type="NCBI Taxonomy" id="2826228"/>
    <lineage>
        <taxon>Viruses</taxon>
        <taxon>Duplodnaviria</taxon>
        <taxon>Heunggongvirae</taxon>
        <taxon>Uroviricota</taxon>
        <taxon>Caudoviricetes</taxon>
    </lineage>
</organism>
<reference evidence="2" key="1">
    <citation type="journal article" date="2021" name="Proc. Natl. Acad. Sci. U.S.A.">
        <title>A Catalog of Tens of Thousands of Viruses from Human Metagenomes Reveals Hidden Associations with Chronic Diseases.</title>
        <authorList>
            <person name="Tisza M.J."/>
            <person name="Buck C.B."/>
        </authorList>
    </citation>
    <scope>NUCLEOTIDE SEQUENCE</scope>
    <source>
        <strain evidence="2">CtHDv29</strain>
    </source>
</reference>